<dbReference type="Gene3D" id="1.10.3780.10">
    <property type="entry name" value="SusD-like"/>
    <property type="match status" value="1"/>
</dbReference>
<keyword evidence="4" id="KW-0472">Membrane</keyword>
<accession>A0ABN6LAA6</accession>
<keyword evidence="3 6" id="KW-0732">Signal</keyword>
<dbReference type="Gene3D" id="1.25.40.10">
    <property type="entry name" value="Tetratricopeptide repeat domain"/>
    <property type="match status" value="1"/>
</dbReference>
<dbReference type="SUPFAM" id="SSF48452">
    <property type="entry name" value="TPR-like"/>
    <property type="match status" value="1"/>
</dbReference>
<feature type="domain" description="RagB/SusD" evidence="7">
    <location>
        <begin position="379"/>
        <end position="545"/>
    </location>
</feature>
<evidence type="ECO:0000256" key="5">
    <source>
        <dbReference type="ARBA" id="ARBA00023237"/>
    </source>
</evidence>
<comment type="subcellular location">
    <subcellularLocation>
        <location evidence="1">Cell outer membrane</location>
    </subcellularLocation>
</comment>
<dbReference type="InterPro" id="IPR011990">
    <property type="entry name" value="TPR-like_helical_dom_sf"/>
</dbReference>
<evidence type="ECO:0000256" key="1">
    <source>
        <dbReference type="ARBA" id="ARBA00004442"/>
    </source>
</evidence>
<gene>
    <name evidence="8" type="ORF">PEPS_05540</name>
</gene>
<dbReference type="PROSITE" id="PS51257">
    <property type="entry name" value="PROKAR_LIPOPROTEIN"/>
    <property type="match status" value="1"/>
</dbReference>
<dbReference type="Proteomes" id="UP001354989">
    <property type="component" value="Chromosome"/>
</dbReference>
<dbReference type="Pfam" id="PF07980">
    <property type="entry name" value="SusD_RagB"/>
    <property type="match status" value="1"/>
</dbReference>
<keyword evidence="5" id="KW-0998">Cell outer membrane</keyword>
<dbReference type="InterPro" id="IPR012944">
    <property type="entry name" value="SusD_RagB_dom"/>
</dbReference>
<sequence>MKSLFFNKKMMVVAIFAATTLTSCLNKLDIKPIDPSQKTSINSEGEYFSYLTKMYAGLANTGQGGSAGGDLGGGDEGGTQYWRVFWNAEEFPTDEVKNTWTDEGAPQMTYGTWTKDNPFVAGLYNRIYYQITATNEFLRQAEKLDGSTYQDLAEWKAEARFLRAYSYWHALDFFGNRVPFVTEKDPIGKFMPKPAGENVRGPELFNYIHSELKAIVGEGDNKDEVLKDAGTAWLGRADKGAAYMLLAKLDLNSEVYLGHKDVELFKEGRAYLEKMMQEGGYSLYTDGGKVGNYESNAYSRLFMADNEKTAKEQIFTISSDGINMTHWGGTTYLIAAATGGKMDAKKLVGIGSGWAGNRTTKTMVENLQKDGNDDRGKMFFTEGQNLEIENNTQFTDGYAVIKWKNIQQDGSEGKNNDGVFASTKIPVFRLADAYLMLAEFDLRIDGAVSAAHQALVNNLRTRAHAAPYTGTMDLNFILNERQRELFWEGHRRTDLIRFHKFVKGLDWAFKGGVAEGKDLPARSVLYPIPSADTGANTNLVQNTGY</sequence>
<organism evidence="8 9">
    <name type="scientific">Persicobacter psychrovividus</name>
    <dbReference type="NCBI Taxonomy" id="387638"/>
    <lineage>
        <taxon>Bacteria</taxon>
        <taxon>Pseudomonadati</taxon>
        <taxon>Bacteroidota</taxon>
        <taxon>Cytophagia</taxon>
        <taxon>Cytophagales</taxon>
        <taxon>Persicobacteraceae</taxon>
        <taxon>Persicobacter</taxon>
    </lineage>
</organism>
<keyword evidence="9" id="KW-1185">Reference proteome</keyword>
<evidence type="ECO:0000313" key="9">
    <source>
        <dbReference type="Proteomes" id="UP001354989"/>
    </source>
</evidence>
<evidence type="ECO:0000256" key="4">
    <source>
        <dbReference type="ARBA" id="ARBA00023136"/>
    </source>
</evidence>
<reference evidence="8 9" key="1">
    <citation type="submission" date="2021-12" db="EMBL/GenBank/DDBJ databases">
        <title>Genome sequencing of bacteria with rrn-lacking chromosome and rrn-plasmid.</title>
        <authorList>
            <person name="Anda M."/>
            <person name="Iwasaki W."/>
        </authorList>
    </citation>
    <scope>NUCLEOTIDE SEQUENCE [LARGE SCALE GENOMIC DNA]</scope>
    <source>
        <strain evidence="8 9">NBRC 101262</strain>
    </source>
</reference>
<evidence type="ECO:0000256" key="2">
    <source>
        <dbReference type="ARBA" id="ARBA00006275"/>
    </source>
</evidence>
<evidence type="ECO:0000313" key="8">
    <source>
        <dbReference type="EMBL" id="BDC98273.1"/>
    </source>
</evidence>
<feature type="chain" id="PRO_5045280041" evidence="6">
    <location>
        <begin position="18"/>
        <end position="545"/>
    </location>
</feature>
<dbReference type="Gene3D" id="1.25.40.390">
    <property type="match status" value="1"/>
</dbReference>
<proteinExistence type="inferred from homology"/>
<dbReference type="EMBL" id="AP025292">
    <property type="protein sequence ID" value="BDC98273.1"/>
    <property type="molecule type" value="Genomic_DNA"/>
</dbReference>
<protein>
    <submittedName>
        <fullName evidence="8">Outer membrane protein</fullName>
    </submittedName>
</protein>
<evidence type="ECO:0000256" key="6">
    <source>
        <dbReference type="SAM" id="SignalP"/>
    </source>
</evidence>
<feature type="signal peptide" evidence="6">
    <location>
        <begin position="1"/>
        <end position="17"/>
    </location>
</feature>
<comment type="similarity">
    <text evidence="2">Belongs to the SusD family.</text>
</comment>
<evidence type="ECO:0000256" key="3">
    <source>
        <dbReference type="ARBA" id="ARBA00022729"/>
    </source>
</evidence>
<name>A0ABN6LAA6_9BACT</name>
<evidence type="ECO:0000259" key="7">
    <source>
        <dbReference type="Pfam" id="PF07980"/>
    </source>
</evidence>
<dbReference type="RefSeq" id="WP_338397583.1">
    <property type="nucleotide sequence ID" value="NZ_AP025292.1"/>
</dbReference>